<accession>A0ABZ2K7E1</accession>
<name>A0ABZ2K7E1_9BACT</name>
<evidence type="ECO:0000313" key="1">
    <source>
        <dbReference type="EMBL" id="WXA94603.1"/>
    </source>
</evidence>
<reference evidence="1 2" key="1">
    <citation type="submission" date="2021-12" db="EMBL/GenBank/DDBJ databases">
        <title>Discovery of the Pendulisporaceae a myxobacterial family with distinct sporulation behavior and unique specialized metabolism.</title>
        <authorList>
            <person name="Garcia R."/>
            <person name="Popoff A."/>
            <person name="Bader C.D."/>
            <person name="Loehr J."/>
            <person name="Walesch S."/>
            <person name="Walt C."/>
            <person name="Boldt J."/>
            <person name="Bunk B."/>
            <person name="Haeckl F.J.F.P.J."/>
            <person name="Gunesch A.P."/>
            <person name="Birkelbach J."/>
            <person name="Nuebel U."/>
            <person name="Pietschmann T."/>
            <person name="Bach T."/>
            <person name="Mueller R."/>
        </authorList>
    </citation>
    <scope>NUCLEOTIDE SEQUENCE [LARGE SCALE GENOMIC DNA]</scope>
    <source>
        <strain evidence="1 2">MSr12523</strain>
    </source>
</reference>
<gene>
    <name evidence="1" type="ORF">LZC95_50325</name>
</gene>
<proteinExistence type="predicted"/>
<evidence type="ECO:0000313" key="2">
    <source>
        <dbReference type="Proteomes" id="UP001379533"/>
    </source>
</evidence>
<dbReference type="EMBL" id="CP089982">
    <property type="protein sequence ID" value="WXA94603.1"/>
    <property type="molecule type" value="Genomic_DNA"/>
</dbReference>
<protein>
    <submittedName>
        <fullName evidence="1">Uncharacterized protein</fullName>
    </submittedName>
</protein>
<organism evidence="1 2">
    <name type="scientific">Pendulispora brunnea</name>
    <dbReference type="NCBI Taxonomy" id="2905690"/>
    <lineage>
        <taxon>Bacteria</taxon>
        <taxon>Pseudomonadati</taxon>
        <taxon>Myxococcota</taxon>
        <taxon>Myxococcia</taxon>
        <taxon>Myxococcales</taxon>
        <taxon>Sorangiineae</taxon>
        <taxon>Pendulisporaceae</taxon>
        <taxon>Pendulispora</taxon>
    </lineage>
</organism>
<sequence length="81" mass="9290">MERLFLDEQVGVLRQHPGCVALEYVHVAILEGAIEVWKETFPDAKPGFSEGEDADLATMTWLAYWMHWALEQCVQPSVENR</sequence>
<dbReference type="Proteomes" id="UP001379533">
    <property type="component" value="Chromosome"/>
</dbReference>
<dbReference type="RefSeq" id="WP_394845213.1">
    <property type="nucleotide sequence ID" value="NZ_CP089982.1"/>
</dbReference>
<keyword evidence="2" id="KW-1185">Reference proteome</keyword>